<dbReference type="OrthoDB" id="9815624at2"/>
<keyword evidence="2" id="KW-0813">Transport</keyword>
<evidence type="ECO:0000256" key="1">
    <source>
        <dbReference type="ARBA" id="ARBA00004141"/>
    </source>
</evidence>
<keyword evidence="5 6" id="KW-0472">Membrane</keyword>
<dbReference type="PROSITE" id="PS50850">
    <property type="entry name" value="MFS"/>
    <property type="match status" value="1"/>
</dbReference>
<evidence type="ECO:0000256" key="5">
    <source>
        <dbReference type="ARBA" id="ARBA00023136"/>
    </source>
</evidence>
<evidence type="ECO:0000256" key="6">
    <source>
        <dbReference type="SAM" id="Phobius"/>
    </source>
</evidence>
<organism evidence="8 9">
    <name type="scientific">Arundinibacter roseus</name>
    <dbReference type="NCBI Taxonomy" id="2070510"/>
    <lineage>
        <taxon>Bacteria</taxon>
        <taxon>Pseudomonadati</taxon>
        <taxon>Bacteroidota</taxon>
        <taxon>Cytophagia</taxon>
        <taxon>Cytophagales</taxon>
        <taxon>Spirosomataceae</taxon>
        <taxon>Arundinibacter</taxon>
    </lineage>
</organism>
<dbReference type="GO" id="GO:0016020">
    <property type="term" value="C:membrane"/>
    <property type="evidence" value="ECO:0007669"/>
    <property type="project" value="UniProtKB-SubCell"/>
</dbReference>
<feature type="transmembrane region" description="Helical" evidence="6">
    <location>
        <begin position="64"/>
        <end position="82"/>
    </location>
</feature>
<feature type="transmembrane region" description="Helical" evidence="6">
    <location>
        <begin position="324"/>
        <end position="340"/>
    </location>
</feature>
<feature type="transmembrane region" description="Helical" evidence="6">
    <location>
        <begin position="270"/>
        <end position="288"/>
    </location>
</feature>
<feature type="transmembrane region" description="Helical" evidence="6">
    <location>
        <begin position="150"/>
        <end position="171"/>
    </location>
</feature>
<dbReference type="InterPro" id="IPR020846">
    <property type="entry name" value="MFS_dom"/>
</dbReference>
<dbReference type="Proteomes" id="UP000295706">
    <property type="component" value="Unassembled WGS sequence"/>
</dbReference>
<feature type="transmembrane region" description="Helical" evidence="6">
    <location>
        <begin position="360"/>
        <end position="379"/>
    </location>
</feature>
<dbReference type="PIRSF" id="PIRSF002808">
    <property type="entry name" value="Hexose_phosphate_transp"/>
    <property type="match status" value="1"/>
</dbReference>
<comment type="subcellular location">
    <subcellularLocation>
        <location evidence="1">Membrane</location>
        <topology evidence="1">Multi-pass membrane protein</topology>
    </subcellularLocation>
</comment>
<feature type="transmembrane region" description="Helical" evidence="6">
    <location>
        <begin position="391"/>
        <end position="414"/>
    </location>
</feature>
<evidence type="ECO:0000256" key="4">
    <source>
        <dbReference type="ARBA" id="ARBA00022989"/>
    </source>
</evidence>
<dbReference type="InterPro" id="IPR044770">
    <property type="entry name" value="MFS_spinster-like"/>
</dbReference>
<dbReference type="InterPro" id="IPR000849">
    <property type="entry name" value="Sugar_P_transporter"/>
</dbReference>
<dbReference type="PANTHER" id="PTHR23505:SF79">
    <property type="entry name" value="PROTEIN SPINSTER"/>
    <property type="match status" value="1"/>
</dbReference>
<dbReference type="InterPro" id="IPR036259">
    <property type="entry name" value="MFS_trans_sf"/>
</dbReference>
<evidence type="ECO:0000313" key="8">
    <source>
        <dbReference type="EMBL" id="TDB67411.1"/>
    </source>
</evidence>
<dbReference type="AlphaFoldDB" id="A0A4R4KLF3"/>
<sequence length="429" mass="46434">MNAPSEIPSKIPTAKKSGGFRHWELLVLLWLAFFLNQADRQIFSVVLPLIRSDLGFTDAELGLIASSLVWTYGLLVPIAGFLGDRFSRRNIIGFCLLFWSVATLFTGLCATLVQFILLRGIATGGGEAFYAPSSNALLGEKYAKSRAFALSIHQTAVYAGIILSGLIAGYIGEHYGWQNAFFLFGGLGIVLAGVIFLRIPKDPPLLAPQKNIKQEVLATAAHIVKKPTVVLLTLAFGCMVFVNVGYLTWMPTFLVDKFGLTLTDAGFSSLFYHHVGAFLGVLIGAKLSDHYALRLPKSRVIVQAAGLFLAAPFILIMSLSTSPLLTYVALFLFGVFRGWYDSNIVASLYEVVSPKIRSSAYGLVLACAFLIGASAPYLLGILKPTLGLSKGLAGLSAVYILGGLFLSLAAWVYFDKDQQKAQHETTDLS</sequence>
<evidence type="ECO:0000256" key="3">
    <source>
        <dbReference type="ARBA" id="ARBA00022692"/>
    </source>
</evidence>
<name>A0A4R4KLF3_9BACT</name>
<dbReference type="Pfam" id="PF07690">
    <property type="entry name" value="MFS_1"/>
    <property type="match status" value="1"/>
</dbReference>
<protein>
    <submittedName>
        <fullName evidence="8">MFS transporter</fullName>
    </submittedName>
</protein>
<dbReference type="GO" id="GO:0022857">
    <property type="term" value="F:transmembrane transporter activity"/>
    <property type="evidence" value="ECO:0007669"/>
    <property type="project" value="InterPro"/>
</dbReference>
<feature type="transmembrane region" description="Helical" evidence="6">
    <location>
        <begin position="300"/>
        <end position="318"/>
    </location>
</feature>
<feature type="transmembrane region" description="Helical" evidence="6">
    <location>
        <begin position="94"/>
        <end position="115"/>
    </location>
</feature>
<dbReference type="PANTHER" id="PTHR23505">
    <property type="entry name" value="SPINSTER"/>
    <property type="match status" value="1"/>
</dbReference>
<dbReference type="RefSeq" id="WP_132115367.1">
    <property type="nucleotide sequence ID" value="NZ_SMJU01000003.1"/>
</dbReference>
<dbReference type="EMBL" id="SMJU01000003">
    <property type="protein sequence ID" value="TDB67411.1"/>
    <property type="molecule type" value="Genomic_DNA"/>
</dbReference>
<accession>A0A4R4KLF3</accession>
<evidence type="ECO:0000256" key="2">
    <source>
        <dbReference type="ARBA" id="ARBA00022448"/>
    </source>
</evidence>
<reference evidence="8 9" key="1">
    <citation type="submission" date="2019-02" db="EMBL/GenBank/DDBJ databases">
        <title>Arundinibacter roseus gen. nov., sp. nov., a new member of the family Cytophagaceae.</title>
        <authorList>
            <person name="Szuroczki S."/>
            <person name="Khayer B."/>
            <person name="Sproer C."/>
            <person name="Toumi M."/>
            <person name="Szabo A."/>
            <person name="Felfoldi T."/>
            <person name="Schumann P."/>
            <person name="Toth E."/>
        </authorList>
    </citation>
    <scope>NUCLEOTIDE SEQUENCE [LARGE SCALE GENOMIC DNA]</scope>
    <source>
        <strain evidence="8 9">DMA-k-7a</strain>
    </source>
</reference>
<keyword evidence="3 6" id="KW-0812">Transmembrane</keyword>
<dbReference type="InterPro" id="IPR011701">
    <property type="entry name" value="MFS"/>
</dbReference>
<keyword evidence="4 6" id="KW-1133">Transmembrane helix</keyword>
<feature type="transmembrane region" description="Helical" evidence="6">
    <location>
        <begin position="177"/>
        <end position="197"/>
    </location>
</feature>
<keyword evidence="9" id="KW-1185">Reference proteome</keyword>
<gene>
    <name evidence="8" type="ORF">EZE20_05545</name>
</gene>
<evidence type="ECO:0000313" key="9">
    <source>
        <dbReference type="Proteomes" id="UP000295706"/>
    </source>
</evidence>
<feature type="transmembrane region" description="Helical" evidence="6">
    <location>
        <begin position="121"/>
        <end position="138"/>
    </location>
</feature>
<evidence type="ECO:0000259" key="7">
    <source>
        <dbReference type="PROSITE" id="PS50850"/>
    </source>
</evidence>
<proteinExistence type="predicted"/>
<feature type="transmembrane region" description="Helical" evidence="6">
    <location>
        <begin position="229"/>
        <end position="250"/>
    </location>
</feature>
<dbReference type="SUPFAM" id="SSF103473">
    <property type="entry name" value="MFS general substrate transporter"/>
    <property type="match status" value="1"/>
</dbReference>
<feature type="domain" description="Major facilitator superfamily (MFS) profile" evidence="7">
    <location>
        <begin position="25"/>
        <end position="420"/>
    </location>
</feature>
<comment type="caution">
    <text evidence="8">The sequence shown here is derived from an EMBL/GenBank/DDBJ whole genome shotgun (WGS) entry which is preliminary data.</text>
</comment>
<dbReference type="CDD" id="cd17328">
    <property type="entry name" value="MFS_spinster_like"/>
    <property type="match status" value="1"/>
</dbReference>
<dbReference type="Gene3D" id="1.20.1250.20">
    <property type="entry name" value="MFS general substrate transporter like domains"/>
    <property type="match status" value="1"/>
</dbReference>